<organism evidence="6 7">
    <name type="scientific">Oceanivirga miroungae</name>
    <dbReference type="NCBI Taxonomy" id="1130046"/>
    <lineage>
        <taxon>Bacteria</taxon>
        <taxon>Fusobacteriati</taxon>
        <taxon>Fusobacteriota</taxon>
        <taxon>Fusobacteriia</taxon>
        <taxon>Fusobacteriales</taxon>
        <taxon>Leptotrichiaceae</taxon>
        <taxon>Oceanivirga</taxon>
    </lineage>
</organism>
<evidence type="ECO:0000256" key="3">
    <source>
        <dbReference type="ARBA" id="ARBA00022840"/>
    </source>
</evidence>
<evidence type="ECO:0000313" key="6">
    <source>
        <dbReference type="EMBL" id="VWL85906.1"/>
    </source>
</evidence>
<dbReference type="InterPro" id="IPR003593">
    <property type="entry name" value="AAA+_ATPase"/>
</dbReference>
<name>A0A6I8M8Q1_9FUSO</name>
<sequence>MTNYQKLMNNFEVLKLNSMITNFKTVQDKIIENKVSIVDSMLELTNLQIEFSNLKRKDTMVKIGAFPHKKRLTDFDFNFQPDLNKNKLLEFESLAFIENKENIVFYGNSGVGKTHLSVSIGISAAEKGIKTYFIKCNDLIQNLKKAKLENVLEKKLKNYSRYKLLIIDEVGYLPIDKEDSKLLFQLIDMRYEEKSTIITTNIHFSKWNEIFRDEMLASAILDRILHHAHVVSISGNSYRLKNHVVKD</sequence>
<dbReference type="CDD" id="cd00009">
    <property type="entry name" value="AAA"/>
    <property type="match status" value="1"/>
</dbReference>
<keyword evidence="7" id="KW-1185">Reference proteome</keyword>
<dbReference type="InterPro" id="IPR002611">
    <property type="entry name" value="IstB_ATP-bd"/>
</dbReference>
<evidence type="ECO:0000313" key="5">
    <source>
        <dbReference type="EMBL" id="VWL84969.1"/>
    </source>
</evidence>
<dbReference type="Gene3D" id="3.40.50.300">
    <property type="entry name" value="P-loop containing nucleotide triphosphate hydrolases"/>
    <property type="match status" value="1"/>
</dbReference>
<dbReference type="SUPFAM" id="SSF52540">
    <property type="entry name" value="P-loop containing nucleoside triphosphate hydrolases"/>
    <property type="match status" value="1"/>
</dbReference>
<dbReference type="EMBL" id="CABWIB010000001">
    <property type="protein sequence ID" value="VWL85906.1"/>
    <property type="molecule type" value="Genomic_DNA"/>
</dbReference>
<reference evidence="6 7" key="1">
    <citation type="submission" date="2019-10" db="EMBL/GenBank/DDBJ databases">
        <authorList>
            <person name="Blom J."/>
        </authorList>
    </citation>
    <scope>NUCLEOTIDE SEQUENCE [LARGE SCALE GENOMIC DNA]</scope>
    <source>
        <strain evidence="6 7">ES3154-GLU</strain>
    </source>
</reference>
<keyword evidence="2" id="KW-0547">Nucleotide-binding</keyword>
<dbReference type="NCBIfam" id="NF038214">
    <property type="entry name" value="IS21_help_AAA"/>
    <property type="match status" value="1"/>
</dbReference>
<dbReference type="GO" id="GO:0006260">
    <property type="term" value="P:DNA replication"/>
    <property type="evidence" value="ECO:0007669"/>
    <property type="project" value="TreeGrafter"/>
</dbReference>
<comment type="similarity">
    <text evidence="1">Belongs to the IS21/IS1162 putative ATP-binding protein family.</text>
</comment>
<dbReference type="SMART" id="SM00382">
    <property type="entry name" value="AAA"/>
    <property type="match status" value="1"/>
</dbReference>
<accession>A0A6I8M8Q1</accession>
<protein>
    <submittedName>
        <fullName evidence="6">Insertion sequence IS5376 putative ATP-binding protein</fullName>
    </submittedName>
</protein>
<dbReference type="AlphaFoldDB" id="A0A6I8M8Q1"/>
<evidence type="ECO:0000256" key="2">
    <source>
        <dbReference type="ARBA" id="ARBA00022741"/>
    </source>
</evidence>
<keyword evidence="3 6" id="KW-0067">ATP-binding</keyword>
<dbReference type="InterPro" id="IPR027417">
    <property type="entry name" value="P-loop_NTPase"/>
</dbReference>
<evidence type="ECO:0000259" key="4">
    <source>
        <dbReference type="SMART" id="SM00382"/>
    </source>
</evidence>
<gene>
    <name evidence="5" type="ORF">OMES3154_00241</name>
    <name evidence="6" type="ORF">OMES3154_01192</name>
</gene>
<dbReference type="EMBL" id="CABWIB010000001">
    <property type="protein sequence ID" value="VWL84969.1"/>
    <property type="molecule type" value="Genomic_DNA"/>
</dbReference>
<dbReference type="Pfam" id="PF01695">
    <property type="entry name" value="IstB_IS21"/>
    <property type="match status" value="1"/>
</dbReference>
<feature type="domain" description="AAA+ ATPase" evidence="4">
    <location>
        <begin position="99"/>
        <end position="231"/>
    </location>
</feature>
<dbReference type="PANTHER" id="PTHR30050:SF4">
    <property type="entry name" value="ATP-BINDING PROTEIN RV3427C IN INSERTION SEQUENCE-RELATED"/>
    <property type="match status" value="1"/>
</dbReference>
<dbReference type="PIRSF" id="PIRSF003073">
    <property type="entry name" value="DNAC_TnpB_IstB"/>
    <property type="match status" value="1"/>
</dbReference>
<proteinExistence type="inferred from homology"/>
<dbReference type="InterPro" id="IPR028350">
    <property type="entry name" value="DNAC/IstB-like"/>
</dbReference>
<dbReference type="PANTHER" id="PTHR30050">
    <property type="entry name" value="CHROMOSOMAL REPLICATION INITIATOR PROTEIN DNAA"/>
    <property type="match status" value="1"/>
</dbReference>
<dbReference type="GO" id="GO:0005524">
    <property type="term" value="F:ATP binding"/>
    <property type="evidence" value="ECO:0007669"/>
    <property type="project" value="UniProtKB-KW"/>
</dbReference>
<dbReference type="Proteomes" id="UP000419017">
    <property type="component" value="Unassembled WGS sequence"/>
</dbReference>
<evidence type="ECO:0000313" key="7">
    <source>
        <dbReference type="Proteomes" id="UP000419017"/>
    </source>
</evidence>
<dbReference type="InterPro" id="IPR047661">
    <property type="entry name" value="IstB"/>
</dbReference>
<evidence type="ECO:0000256" key="1">
    <source>
        <dbReference type="ARBA" id="ARBA00008059"/>
    </source>
</evidence>